<organism evidence="2">
    <name type="scientific">marine sediment metagenome</name>
    <dbReference type="NCBI Taxonomy" id="412755"/>
    <lineage>
        <taxon>unclassified sequences</taxon>
        <taxon>metagenomes</taxon>
        <taxon>ecological metagenomes</taxon>
    </lineage>
</organism>
<proteinExistence type="predicted"/>
<accession>A0A0F9HZ50</accession>
<gene>
    <name evidence="2" type="ORF">LCGC14_1645470</name>
</gene>
<comment type="caution">
    <text evidence="2">The sequence shown here is derived from an EMBL/GenBank/DDBJ whole genome shotgun (WGS) entry which is preliminary data.</text>
</comment>
<feature type="region of interest" description="Disordered" evidence="1">
    <location>
        <begin position="1"/>
        <end position="54"/>
    </location>
</feature>
<feature type="compositionally biased region" description="Basic and acidic residues" evidence="1">
    <location>
        <begin position="1"/>
        <end position="12"/>
    </location>
</feature>
<protein>
    <submittedName>
        <fullName evidence="2">Uncharacterized protein</fullName>
    </submittedName>
</protein>
<sequence length="54" mass="6069">MNQVDQKLRDDFPNPDSPISDIQTPTNHNQKGLTSRPPPLERLSRIGSIKDGSR</sequence>
<feature type="compositionally biased region" description="Polar residues" evidence="1">
    <location>
        <begin position="20"/>
        <end position="33"/>
    </location>
</feature>
<reference evidence="2" key="1">
    <citation type="journal article" date="2015" name="Nature">
        <title>Complex archaea that bridge the gap between prokaryotes and eukaryotes.</title>
        <authorList>
            <person name="Spang A."/>
            <person name="Saw J.H."/>
            <person name="Jorgensen S.L."/>
            <person name="Zaremba-Niedzwiedzka K."/>
            <person name="Martijn J."/>
            <person name="Lind A.E."/>
            <person name="van Eijk R."/>
            <person name="Schleper C."/>
            <person name="Guy L."/>
            <person name="Ettema T.J."/>
        </authorList>
    </citation>
    <scope>NUCLEOTIDE SEQUENCE</scope>
</reference>
<dbReference type="AlphaFoldDB" id="A0A0F9HZ50"/>
<evidence type="ECO:0000256" key="1">
    <source>
        <dbReference type="SAM" id="MobiDB-lite"/>
    </source>
</evidence>
<dbReference type="EMBL" id="LAZR01013765">
    <property type="protein sequence ID" value="KKM20447.1"/>
    <property type="molecule type" value="Genomic_DNA"/>
</dbReference>
<evidence type="ECO:0000313" key="2">
    <source>
        <dbReference type="EMBL" id="KKM20447.1"/>
    </source>
</evidence>
<name>A0A0F9HZ50_9ZZZZ</name>